<keyword evidence="3" id="KW-1185">Reference proteome</keyword>
<dbReference type="Proteomes" id="UP000023152">
    <property type="component" value="Unassembled WGS sequence"/>
</dbReference>
<gene>
    <name evidence="2" type="ORF">RFI_22116</name>
</gene>
<dbReference type="AlphaFoldDB" id="X6MP75"/>
<name>X6MP75_RETFI</name>
<feature type="compositionally biased region" description="Basic residues" evidence="1">
    <location>
        <begin position="1"/>
        <end position="28"/>
    </location>
</feature>
<evidence type="ECO:0000313" key="3">
    <source>
        <dbReference type="Proteomes" id="UP000023152"/>
    </source>
</evidence>
<organism evidence="2 3">
    <name type="scientific">Reticulomyxa filosa</name>
    <dbReference type="NCBI Taxonomy" id="46433"/>
    <lineage>
        <taxon>Eukaryota</taxon>
        <taxon>Sar</taxon>
        <taxon>Rhizaria</taxon>
        <taxon>Retaria</taxon>
        <taxon>Foraminifera</taxon>
        <taxon>Monothalamids</taxon>
        <taxon>Reticulomyxidae</taxon>
        <taxon>Reticulomyxa</taxon>
    </lineage>
</organism>
<evidence type="ECO:0000313" key="2">
    <source>
        <dbReference type="EMBL" id="ETO15247.1"/>
    </source>
</evidence>
<evidence type="ECO:0000256" key="1">
    <source>
        <dbReference type="SAM" id="MobiDB-lite"/>
    </source>
</evidence>
<proteinExistence type="predicted"/>
<feature type="region of interest" description="Disordered" evidence="1">
    <location>
        <begin position="1"/>
        <end position="31"/>
    </location>
</feature>
<sequence>MKKRKKNGKKNGKKKKKKWKKKRKKIGKEKRDIVPDDLEDVLEVAKRRVDESGKERRYGTATAEETGNLCDYSWRKKGTDEQAKIDSCGSIAFYGLGITIELRRQIATIELIVYVRIIATWNFGRVLMVVSANNIADNLSIGAARFENKFSNKKKKECVVISHKMITISKLWLKGDEEEKQFCIALDLIERKKTRSRPVLLNLVMNCLFMSEKAQIRHSWTWT</sequence>
<accession>X6MP75</accession>
<comment type="caution">
    <text evidence="2">The sequence shown here is derived from an EMBL/GenBank/DDBJ whole genome shotgun (WGS) entry which is preliminary data.</text>
</comment>
<dbReference type="EMBL" id="ASPP01019328">
    <property type="protein sequence ID" value="ETO15247.1"/>
    <property type="molecule type" value="Genomic_DNA"/>
</dbReference>
<protein>
    <submittedName>
        <fullName evidence="2">Uncharacterized protein</fullName>
    </submittedName>
</protein>
<reference evidence="2 3" key="1">
    <citation type="journal article" date="2013" name="Curr. Biol.">
        <title>The Genome of the Foraminiferan Reticulomyxa filosa.</title>
        <authorList>
            <person name="Glockner G."/>
            <person name="Hulsmann N."/>
            <person name="Schleicher M."/>
            <person name="Noegel A.A."/>
            <person name="Eichinger L."/>
            <person name="Gallinger C."/>
            <person name="Pawlowski J."/>
            <person name="Sierra R."/>
            <person name="Euteneuer U."/>
            <person name="Pillet L."/>
            <person name="Moustafa A."/>
            <person name="Platzer M."/>
            <person name="Groth M."/>
            <person name="Szafranski K."/>
            <person name="Schliwa M."/>
        </authorList>
    </citation>
    <scope>NUCLEOTIDE SEQUENCE [LARGE SCALE GENOMIC DNA]</scope>
</reference>